<reference evidence="2 3" key="1">
    <citation type="submission" date="2015-10" db="EMBL/GenBank/DDBJ databases">
        <title>The cercosporin biosynthetic gene cluster was horizontally transferred to several fungal lineages and shown to be expanded in Cercospora beticola based on microsynteny with recipient genomes.</title>
        <authorList>
            <person name="De Jonge R."/>
            <person name="Ebert M.K."/>
            <person name="Suttle J.C."/>
            <person name="Jurick Ii W.M."/>
            <person name="Secor G.A."/>
            <person name="Thomma B.P."/>
            <person name="Van De Peer Y."/>
            <person name="Bolton M.D."/>
        </authorList>
    </citation>
    <scope>NUCLEOTIDE SEQUENCE [LARGE SCALE GENOMIC DNA]</scope>
    <source>
        <strain evidence="2 3">09-40</strain>
    </source>
</reference>
<feature type="compositionally biased region" description="Polar residues" evidence="1">
    <location>
        <begin position="78"/>
        <end position="92"/>
    </location>
</feature>
<evidence type="ECO:0000313" key="3">
    <source>
        <dbReference type="Proteomes" id="UP000230605"/>
    </source>
</evidence>
<dbReference type="EMBL" id="LKMD01000108">
    <property type="protein sequence ID" value="PIA89120.1"/>
    <property type="molecule type" value="Genomic_DNA"/>
</dbReference>
<accession>A0A2G5H9B6</accession>
<evidence type="ECO:0000256" key="1">
    <source>
        <dbReference type="SAM" id="MobiDB-lite"/>
    </source>
</evidence>
<dbReference type="Proteomes" id="UP000230605">
    <property type="component" value="Chromosome 5"/>
</dbReference>
<feature type="region of interest" description="Disordered" evidence="1">
    <location>
        <begin position="28"/>
        <end position="102"/>
    </location>
</feature>
<proteinExistence type="predicted"/>
<evidence type="ECO:0000313" key="2">
    <source>
        <dbReference type="EMBL" id="PIA89120.1"/>
    </source>
</evidence>
<dbReference type="AlphaFoldDB" id="A0A2G5H9B6"/>
<organism evidence="2 3">
    <name type="scientific">Cercospora beticola</name>
    <name type="common">Sugarbeet leaf spot fungus</name>
    <dbReference type="NCBI Taxonomy" id="122368"/>
    <lineage>
        <taxon>Eukaryota</taxon>
        <taxon>Fungi</taxon>
        <taxon>Dikarya</taxon>
        <taxon>Ascomycota</taxon>
        <taxon>Pezizomycotina</taxon>
        <taxon>Dothideomycetes</taxon>
        <taxon>Dothideomycetidae</taxon>
        <taxon>Mycosphaerellales</taxon>
        <taxon>Mycosphaerellaceae</taxon>
        <taxon>Cercospora</taxon>
    </lineage>
</organism>
<feature type="compositionally biased region" description="Polar residues" evidence="1">
    <location>
        <begin position="29"/>
        <end position="64"/>
    </location>
</feature>
<comment type="caution">
    <text evidence="2">The sequence shown here is derived from an EMBL/GenBank/DDBJ whole genome shotgun (WGS) entry which is preliminary data.</text>
</comment>
<protein>
    <submittedName>
        <fullName evidence="2">Uncharacterized protein</fullName>
    </submittedName>
</protein>
<sequence length="142" mass="16103">RPSGRSGRQHFLESVPSTYRLYRPIGTSVYPSTSIKPEASSTRHPSSTDNLQAQSKPISQTLATQHRGVPIPNHRTKATSNHGSRTLHNPPQHSVHIPHGSSSLIFRRPIPQRSELEKEQRYVPCENGEIRWWCIIQLQEEA</sequence>
<name>A0A2G5H9B6_CERBT</name>
<feature type="non-terminal residue" evidence="2">
    <location>
        <position position="1"/>
    </location>
</feature>
<gene>
    <name evidence="2" type="ORF">CB0940_06804</name>
</gene>